<reference evidence="2 3" key="1">
    <citation type="submission" date="2019-01" db="EMBL/GenBank/DDBJ databases">
        <title>Draft genome sequences of three monokaryotic isolates of the white-rot basidiomycete fungus Dichomitus squalens.</title>
        <authorList>
            <consortium name="DOE Joint Genome Institute"/>
            <person name="Lopez S.C."/>
            <person name="Andreopoulos B."/>
            <person name="Pangilinan J."/>
            <person name="Lipzen A."/>
            <person name="Riley R."/>
            <person name="Ahrendt S."/>
            <person name="Ng V."/>
            <person name="Barry K."/>
            <person name="Daum C."/>
            <person name="Grigoriev I.V."/>
            <person name="Hilden K.S."/>
            <person name="Makela M.R."/>
            <person name="de Vries R.P."/>
        </authorList>
    </citation>
    <scope>NUCLEOTIDE SEQUENCE [LARGE SCALE GENOMIC DNA]</scope>
    <source>
        <strain evidence="2 3">CBS 464.89</strain>
    </source>
</reference>
<evidence type="ECO:0000256" key="1">
    <source>
        <dbReference type="SAM" id="MobiDB-lite"/>
    </source>
</evidence>
<dbReference type="EMBL" id="ML145179">
    <property type="protein sequence ID" value="TBU54879.1"/>
    <property type="molecule type" value="Genomic_DNA"/>
</dbReference>
<dbReference type="PROSITE" id="PS51257">
    <property type="entry name" value="PROKAR_LIPOPROTEIN"/>
    <property type="match status" value="1"/>
</dbReference>
<dbReference type="AlphaFoldDB" id="A0A4Q9PL23"/>
<dbReference type="Proteomes" id="UP000292082">
    <property type="component" value="Unassembled WGS sequence"/>
</dbReference>
<protein>
    <submittedName>
        <fullName evidence="2">Uncharacterized protein</fullName>
    </submittedName>
</protein>
<proteinExistence type="predicted"/>
<organism evidence="2 3">
    <name type="scientific">Dichomitus squalens</name>
    <dbReference type="NCBI Taxonomy" id="114155"/>
    <lineage>
        <taxon>Eukaryota</taxon>
        <taxon>Fungi</taxon>
        <taxon>Dikarya</taxon>
        <taxon>Basidiomycota</taxon>
        <taxon>Agaricomycotina</taxon>
        <taxon>Agaricomycetes</taxon>
        <taxon>Polyporales</taxon>
        <taxon>Polyporaceae</taxon>
        <taxon>Dichomitus</taxon>
    </lineage>
</organism>
<evidence type="ECO:0000313" key="2">
    <source>
        <dbReference type="EMBL" id="TBU54879.1"/>
    </source>
</evidence>
<gene>
    <name evidence="2" type="ORF">BD310DRAFT_722108</name>
</gene>
<feature type="region of interest" description="Disordered" evidence="1">
    <location>
        <begin position="1"/>
        <end position="39"/>
    </location>
</feature>
<evidence type="ECO:0000313" key="3">
    <source>
        <dbReference type="Proteomes" id="UP000292082"/>
    </source>
</evidence>
<name>A0A4Q9PL23_9APHY</name>
<feature type="compositionally biased region" description="Low complexity" evidence="1">
    <location>
        <begin position="19"/>
        <end position="31"/>
    </location>
</feature>
<accession>A0A4Q9PL23</accession>
<sequence length="124" mass="13710">MRRRARLSQSNLTHIPGPSALSSCSSLSESSGQTHSNQPQILRVLKESRSNLMPISVCLVHSQCDTTAEIKEQAYSILRKSSQHSTVSYAPPCHMVSAQHENTTHLAQRALIYGRMGDHVSRTN</sequence>
<keyword evidence="3" id="KW-1185">Reference proteome</keyword>